<accession>A0A9W4TUJ3</accession>
<comment type="caution">
    <text evidence="2">The sequence shown here is derived from an EMBL/GenBank/DDBJ whole genome shotgun (WGS) entry which is preliminary data.</text>
</comment>
<protein>
    <recommendedName>
        <fullName evidence="1">C2H2-type domain-containing protein</fullName>
    </recommendedName>
</protein>
<dbReference type="PROSITE" id="PS00028">
    <property type="entry name" value="ZINC_FINGER_C2H2_1"/>
    <property type="match status" value="1"/>
</dbReference>
<dbReference type="AlphaFoldDB" id="A0A9W4TUJ3"/>
<dbReference type="GO" id="GO:0006974">
    <property type="term" value="P:DNA damage response"/>
    <property type="evidence" value="ECO:0007669"/>
    <property type="project" value="TreeGrafter"/>
</dbReference>
<dbReference type="Proteomes" id="UP001152885">
    <property type="component" value="Unassembled WGS sequence"/>
</dbReference>
<dbReference type="InterPro" id="IPR019447">
    <property type="entry name" value="DNA/RNA-bd_Kin17_WH-like_dom"/>
</dbReference>
<dbReference type="PANTHER" id="PTHR12805">
    <property type="entry name" value="KIN17 KIN, ANTIGENIC DETERMINANT OF RECA PROTEIN HOMOLOG"/>
    <property type="match status" value="1"/>
</dbReference>
<dbReference type="SMART" id="SM01253">
    <property type="entry name" value="Kin17_mid"/>
    <property type="match status" value="1"/>
</dbReference>
<dbReference type="PANTHER" id="PTHR12805:SF0">
    <property type="entry name" value="DNA_RNA-BINDING PROTEIN KIN17"/>
    <property type="match status" value="1"/>
</dbReference>
<gene>
    <name evidence="2" type="ORF">CANVERA_P1148</name>
</gene>
<dbReference type="OrthoDB" id="10266249at2759"/>
<proteinExistence type="predicted"/>
<dbReference type="GO" id="GO:0006260">
    <property type="term" value="P:DNA replication"/>
    <property type="evidence" value="ECO:0007669"/>
    <property type="project" value="TreeGrafter"/>
</dbReference>
<dbReference type="InterPro" id="IPR037321">
    <property type="entry name" value="KIN17-like"/>
</dbReference>
<dbReference type="InterPro" id="IPR036236">
    <property type="entry name" value="Znf_C2H2_sf"/>
</dbReference>
<dbReference type="InterPro" id="IPR056767">
    <property type="entry name" value="C2H2-Znf_KIN17"/>
</dbReference>
<dbReference type="GO" id="GO:0003690">
    <property type="term" value="F:double-stranded DNA binding"/>
    <property type="evidence" value="ECO:0007669"/>
    <property type="project" value="TreeGrafter"/>
</dbReference>
<sequence length="223" mass="25667">MGKAEIGTAKYQAKKLKAAGLQKLKFYCQICEKQCRDYNGFKNHLSSPSHLGRISNIESSGKTKQIVEEYSSHFRSEFLNLLRISHGTKKINANRFYQEVIINKDHIHMNSTKWRTLTSFVKYLGKSGYVKVYDAGSDDEFNLEISYIDRSKFMDEKQKEMDVQSKEDVDITEKLLDRQIKKGNEKADVKEDNAPILPAAKGPIKLNIKKKQVKKLKNALEDE</sequence>
<dbReference type="GO" id="GO:0005634">
    <property type="term" value="C:nucleus"/>
    <property type="evidence" value="ECO:0007669"/>
    <property type="project" value="TreeGrafter"/>
</dbReference>
<feature type="domain" description="C2H2-type" evidence="1">
    <location>
        <begin position="28"/>
        <end position="50"/>
    </location>
</feature>
<dbReference type="Pfam" id="PF10357">
    <property type="entry name" value="WH_KIN17"/>
    <property type="match status" value="1"/>
</dbReference>
<dbReference type="Pfam" id="PF25095">
    <property type="entry name" value="C2H2-zf_KIN17"/>
    <property type="match status" value="1"/>
</dbReference>
<dbReference type="InterPro" id="IPR013087">
    <property type="entry name" value="Znf_C2H2_type"/>
</dbReference>
<dbReference type="Gene3D" id="1.10.10.2030">
    <property type="entry name" value="DNA/RNA-binding protein Kin17, conserved domain"/>
    <property type="match status" value="1"/>
</dbReference>
<evidence type="ECO:0000313" key="2">
    <source>
        <dbReference type="EMBL" id="CAI5756630.1"/>
    </source>
</evidence>
<dbReference type="SUPFAM" id="SSF57667">
    <property type="entry name" value="beta-beta-alpha zinc fingers"/>
    <property type="match status" value="1"/>
</dbReference>
<name>A0A9W4TUJ3_9ASCO</name>
<evidence type="ECO:0000313" key="3">
    <source>
        <dbReference type="Proteomes" id="UP001152885"/>
    </source>
</evidence>
<reference evidence="2" key="1">
    <citation type="submission" date="2022-12" db="EMBL/GenBank/DDBJ databases">
        <authorList>
            <person name="Brejova B."/>
        </authorList>
    </citation>
    <scope>NUCLEOTIDE SEQUENCE</scope>
</reference>
<dbReference type="InterPro" id="IPR038254">
    <property type="entry name" value="KIN17_WH-like_sf"/>
</dbReference>
<organism evidence="2 3">
    <name type="scientific">Candida verbasci</name>
    <dbReference type="NCBI Taxonomy" id="1227364"/>
    <lineage>
        <taxon>Eukaryota</taxon>
        <taxon>Fungi</taxon>
        <taxon>Dikarya</taxon>
        <taxon>Ascomycota</taxon>
        <taxon>Saccharomycotina</taxon>
        <taxon>Pichiomycetes</taxon>
        <taxon>Debaryomycetaceae</taxon>
        <taxon>Candida/Lodderomyces clade</taxon>
        <taxon>Candida</taxon>
    </lineage>
</organism>
<dbReference type="EMBL" id="CANTUO010000001">
    <property type="protein sequence ID" value="CAI5756630.1"/>
    <property type="molecule type" value="Genomic_DNA"/>
</dbReference>
<evidence type="ECO:0000259" key="1">
    <source>
        <dbReference type="PROSITE" id="PS00028"/>
    </source>
</evidence>
<keyword evidence="3" id="KW-1185">Reference proteome</keyword>